<accession>A0ABY8XT44</accession>
<dbReference type="Gene3D" id="3.90.550.10">
    <property type="entry name" value="Spore Coat Polysaccharide Biosynthesis Protein SpsA, Chain A"/>
    <property type="match status" value="1"/>
</dbReference>
<feature type="domain" description="Nucleotidyl transferase" evidence="2">
    <location>
        <begin position="372"/>
        <end position="596"/>
    </location>
</feature>
<protein>
    <submittedName>
        <fullName evidence="4">Sugar phosphate nucleotidyltransferase</fullName>
    </submittedName>
</protein>
<feature type="region of interest" description="Disordered" evidence="1">
    <location>
        <begin position="341"/>
        <end position="364"/>
    </location>
</feature>
<sequence>MRILVTGGAGFIGSHTCDRLVALGHEVTVLDALVSPVHRDGKPNHLTPGVDFFEGDVRDRDLVRNLLRRTDAVYHFAAYQDYLPDFAKFTDVNVTSTAMIYEIIVAEQLDISRVVVASSQAAMGEGLYWCPEHGEQTPGMRPESRLKVADWDVRCPECDGELTMLPTPERVSNPQNAYGMSKHGEEVVAVNLGRRYGIPTVALRYSIVQGPRQSVYNAYSGACRIFNLHYLLGSAPTLYEDGQAIRDYVNIHDVVDANVLVLTHPRAAGRVFNVGGGEAYTTQQFSAVVQRQYGSSEPGVVSGEYRFGDTRHILSDIDALKEARLEAAALARRVRRRVRRVAAGHAGPRRDPQPGQREDALARRRPEGRRMKAFLLAAGLGTRLRPLTDRLPKCLVPVGGRPMLDIWLDALAEAGVDEVLVNLHHLAPLVREHLADRHGGPVVHLVEERELLGSAGTLAANREFVENEESFLALNADNLTDFDLRTLIDAHAAGGAAATLSVFHADEPSRCGIVTVDGDGVVTAFLEKPENPPSDLANAGMYAFTPEVLDLIGPPPRDIGYHLLPRLVGRARTVSIGDAYFLDIGTPAALASARDHWERRAG</sequence>
<feature type="domain" description="NAD-dependent epimerase/dehydratase" evidence="3">
    <location>
        <begin position="3"/>
        <end position="128"/>
    </location>
</feature>
<evidence type="ECO:0000313" key="4">
    <source>
        <dbReference type="EMBL" id="WIV58854.1"/>
    </source>
</evidence>
<dbReference type="InterPro" id="IPR036291">
    <property type="entry name" value="NAD(P)-bd_dom_sf"/>
</dbReference>
<dbReference type="RefSeq" id="WP_285456274.1">
    <property type="nucleotide sequence ID" value="NZ_CP127173.1"/>
</dbReference>
<feature type="compositionally biased region" description="Basic and acidic residues" evidence="1">
    <location>
        <begin position="348"/>
        <end position="364"/>
    </location>
</feature>
<proteinExistence type="predicted"/>
<dbReference type="Pfam" id="PF00483">
    <property type="entry name" value="NTP_transferase"/>
    <property type="match status" value="1"/>
</dbReference>
<name>A0ABY8XT44_9PSEU</name>
<evidence type="ECO:0000256" key="1">
    <source>
        <dbReference type="SAM" id="MobiDB-lite"/>
    </source>
</evidence>
<feature type="domain" description="NAD-dependent epimerase/dehydratase" evidence="3">
    <location>
        <begin position="171"/>
        <end position="275"/>
    </location>
</feature>
<dbReference type="InterPro" id="IPR029044">
    <property type="entry name" value="Nucleotide-diphossugar_trans"/>
</dbReference>
<dbReference type="InterPro" id="IPR050486">
    <property type="entry name" value="Mannose-1P_guanyltransferase"/>
</dbReference>
<gene>
    <name evidence="4" type="ORF">QP939_09605</name>
</gene>
<dbReference type="EMBL" id="CP127173">
    <property type="protein sequence ID" value="WIV58854.1"/>
    <property type="molecule type" value="Genomic_DNA"/>
</dbReference>
<evidence type="ECO:0000259" key="3">
    <source>
        <dbReference type="Pfam" id="PF01370"/>
    </source>
</evidence>
<evidence type="ECO:0000259" key="2">
    <source>
        <dbReference type="Pfam" id="PF00483"/>
    </source>
</evidence>
<dbReference type="InterPro" id="IPR001509">
    <property type="entry name" value="Epimerase_deHydtase"/>
</dbReference>
<dbReference type="Gene3D" id="3.90.25.10">
    <property type="entry name" value="UDP-galactose 4-epimerase, domain 1"/>
    <property type="match status" value="1"/>
</dbReference>
<dbReference type="CDD" id="cd04181">
    <property type="entry name" value="NTP_transferase"/>
    <property type="match status" value="1"/>
</dbReference>
<reference evidence="4 5" key="1">
    <citation type="submission" date="2023-06" db="EMBL/GenBank/DDBJ databases">
        <authorList>
            <person name="Oyuntsetseg B."/>
            <person name="Kim S.B."/>
        </authorList>
    </citation>
    <scope>NUCLEOTIDE SEQUENCE [LARGE SCALE GENOMIC DNA]</scope>
    <source>
        <strain evidence="4 5">2-2</strain>
    </source>
</reference>
<dbReference type="PANTHER" id="PTHR22572">
    <property type="entry name" value="SUGAR-1-PHOSPHATE GUANYL TRANSFERASE"/>
    <property type="match status" value="1"/>
</dbReference>
<dbReference type="Gene3D" id="3.40.50.720">
    <property type="entry name" value="NAD(P)-binding Rossmann-like Domain"/>
    <property type="match status" value="2"/>
</dbReference>
<dbReference type="InterPro" id="IPR005835">
    <property type="entry name" value="NTP_transferase_dom"/>
</dbReference>
<evidence type="ECO:0000313" key="5">
    <source>
        <dbReference type="Proteomes" id="UP001227101"/>
    </source>
</evidence>
<dbReference type="SUPFAM" id="SSF53448">
    <property type="entry name" value="Nucleotide-diphospho-sugar transferases"/>
    <property type="match status" value="1"/>
</dbReference>
<organism evidence="4 5">
    <name type="scientific">Amycolatopsis nalaikhensis</name>
    <dbReference type="NCBI Taxonomy" id="715472"/>
    <lineage>
        <taxon>Bacteria</taxon>
        <taxon>Bacillati</taxon>
        <taxon>Actinomycetota</taxon>
        <taxon>Actinomycetes</taxon>
        <taxon>Pseudonocardiales</taxon>
        <taxon>Pseudonocardiaceae</taxon>
        <taxon>Amycolatopsis</taxon>
    </lineage>
</organism>
<dbReference type="Proteomes" id="UP001227101">
    <property type="component" value="Chromosome"/>
</dbReference>
<dbReference type="SUPFAM" id="SSF51735">
    <property type="entry name" value="NAD(P)-binding Rossmann-fold domains"/>
    <property type="match status" value="1"/>
</dbReference>
<keyword evidence="5" id="KW-1185">Reference proteome</keyword>
<dbReference type="Pfam" id="PF01370">
    <property type="entry name" value="Epimerase"/>
    <property type="match status" value="2"/>
</dbReference>